<accession>A0A4Z2FL27</accession>
<name>A0A4Z2FL27_9TELE</name>
<keyword evidence="2" id="KW-1185">Reference proteome</keyword>
<dbReference type="EMBL" id="SRLO01001085">
    <property type="protein sequence ID" value="TNN41721.1"/>
    <property type="molecule type" value="Genomic_DNA"/>
</dbReference>
<proteinExistence type="predicted"/>
<reference evidence="1 2" key="1">
    <citation type="submission" date="2019-03" db="EMBL/GenBank/DDBJ databases">
        <title>First draft genome of Liparis tanakae, snailfish: a comprehensive survey of snailfish specific genes.</title>
        <authorList>
            <person name="Kim W."/>
            <person name="Song I."/>
            <person name="Jeong J.-H."/>
            <person name="Kim D."/>
            <person name="Kim S."/>
            <person name="Ryu S."/>
            <person name="Song J.Y."/>
            <person name="Lee S.K."/>
        </authorList>
    </citation>
    <scope>NUCLEOTIDE SEQUENCE [LARGE SCALE GENOMIC DNA]</scope>
    <source>
        <tissue evidence="1">Muscle</tissue>
    </source>
</reference>
<protein>
    <submittedName>
        <fullName evidence="1">Uncharacterized protein</fullName>
    </submittedName>
</protein>
<sequence length="61" mass="6448">MRNQPSSIGSIVVDGESLALKDASAATRESKKKWITVIALKECHTCAVKMCGSSLEALGII</sequence>
<dbReference type="Proteomes" id="UP000314294">
    <property type="component" value="Unassembled WGS sequence"/>
</dbReference>
<evidence type="ECO:0000313" key="1">
    <source>
        <dbReference type="EMBL" id="TNN41721.1"/>
    </source>
</evidence>
<comment type="caution">
    <text evidence="1">The sequence shown here is derived from an EMBL/GenBank/DDBJ whole genome shotgun (WGS) entry which is preliminary data.</text>
</comment>
<gene>
    <name evidence="1" type="ORF">EYF80_048110</name>
</gene>
<evidence type="ECO:0000313" key="2">
    <source>
        <dbReference type="Proteomes" id="UP000314294"/>
    </source>
</evidence>
<organism evidence="1 2">
    <name type="scientific">Liparis tanakae</name>
    <name type="common">Tanaka's snailfish</name>
    <dbReference type="NCBI Taxonomy" id="230148"/>
    <lineage>
        <taxon>Eukaryota</taxon>
        <taxon>Metazoa</taxon>
        <taxon>Chordata</taxon>
        <taxon>Craniata</taxon>
        <taxon>Vertebrata</taxon>
        <taxon>Euteleostomi</taxon>
        <taxon>Actinopterygii</taxon>
        <taxon>Neopterygii</taxon>
        <taxon>Teleostei</taxon>
        <taxon>Neoteleostei</taxon>
        <taxon>Acanthomorphata</taxon>
        <taxon>Eupercaria</taxon>
        <taxon>Perciformes</taxon>
        <taxon>Cottioidei</taxon>
        <taxon>Cottales</taxon>
        <taxon>Liparidae</taxon>
        <taxon>Liparis</taxon>
    </lineage>
</organism>
<dbReference type="AlphaFoldDB" id="A0A4Z2FL27"/>